<evidence type="ECO:0000259" key="1">
    <source>
        <dbReference type="SMART" id="SM00481"/>
    </source>
</evidence>
<dbReference type="AlphaFoldDB" id="A0A1J5S7J6"/>
<dbReference type="GO" id="GO:0035312">
    <property type="term" value="F:5'-3' DNA exonuclease activity"/>
    <property type="evidence" value="ECO:0007669"/>
    <property type="project" value="TreeGrafter"/>
</dbReference>
<dbReference type="PANTHER" id="PTHR42924:SF3">
    <property type="entry name" value="POLYMERASE_HISTIDINOL PHOSPHATASE N-TERMINAL DOMAIN-CONTAINING PROTEIN"/>
    <property type="match status" value="1"/>
</dbReference>
<keyword evidence="2" id="KW-0548">Nucleotidyltransferase</keyword>
<gene>
    <name evidence="2" type="primary">dnaE2_6</name>
    <name evidence="2" type="ORF">GALL_217810</name>
</gene>
<dbReference type="EMBL" id="MLJW01000152">
    <property type="protein sequence ID" value="OIQ96261.1"/>
    <property type="molecule type" value="Genomic_DNA"/>
</dbReference>
<dbReference type="InterPro" id="IPR052018">
    <property type="entry name" value="PHP_domain"/>
</dbReference>
<dbReference type="InterPro" id="IPR003141">
    <property type="entry name" value="Pol/His_phosphatase_N"/>
</dbReference>
<dbReference type="SMART" id="SM00481">
    <property type="entry name" value="POLIIIAc"/>
    <property type="match status" value="1"/>
</dbReference>
<feature type="domain" description="Polymerase/histidinol phosphatase N-terminal" evidence="1">
    <location>
        <begin position="7"/>
        <end position="72"/>
    </location>
</feature>
<comment type="caution">
    <text evidence="2">The sequence shown here is derived from an EMBL/GenBank/DDBJ whole genome shotgun (WGS) entry which is preliminary data.</text>
</comment>
<name>A0A1J5S7J6_9ZZZZ</name>
<dbReference type="InterPro" id="IPR004013">
    <property type="entry name" value="PHP_dom"/>
</dbReference>
<dbReference type="SUPFAM" id="SSF89550">
    <property type="entry name" value="PHP domain-like"/>
    <property type="match status" value="1"/>
</dbReference>
<keyword evidence="2" id="KW-0808">Transferase</keyword>
<proteinExistence type="predicted"/>
<dbReference type="InterPro" id="IPR016195">
    <property type="entry name" value="Pol/histidinol_Pase-like"/>
</dbReference>
<dbReference type="Pfam" id="PF02811">
    <property type="entry name" value="PHP"/>
    <property type="match status" value="1"/>
</dbReference>
<dbReference type="CDD" id="cd07438">
    <property type="entry name" value="PHP_HisPPase_AMP"/>
    <property type="match status" value="1"/>
</dbReference>
<sequence length="281" mass="30047">MSAALNADLHCHSTYSDGLLAPAEVVRRAHANGVELLALTDHDELGGLSEARGAAEELGLRFVDGVEISVSWHDDTTVHVVALAIDPSNDTLMQGLAQVRSGRDARAREMAAELAKVGIHGAYEGALRYVGNPALVSRAHFARHIAEQGLARDVKSVFDHWLAKGKPGYVAHDWATLEQALGWIRAAGGVAVLAHPGRCRLSGKELRRLLGEFGEQGGGAIEVLSGAHSTQQVAEFARLAREFGFAASRASDFHGPGESWVDLGRLPPLPPDLTPVWQLFV</sequence>
<dbReference type="InterPro" id="IPR049742">
    <property type="entry name" value="35NBP"/>
</dbReference>
<dbReference type="Gene3D" id="1.10.150.650">
    <property type="match status" value="1"/>
</dbReference>
<dbReference type="NCBIfam" id="NF041577">
    <property type="entry name" value="nside_bi_sphtase"/>
    <property type="match status" value="1"/>
</dbReference>
<evidence type="ECO:0000313" key="2">
    <source>
        <dbReference type="EMBL" id="OIQ96261.1"/>
    </source>
</evidence>
<dbReference type="Gene3D" id="3.20.20.140">
    <property type="entry name" value="Metal-dependent hydrolases"/>
    <property type="match status" value="1"/>
</dbReference>
<accession>A0A1J5S7J6</accession>
<protein>
    <submittedName>
        <fullName evidence="2">Error-prone DNA polymerase</fullName>
        <ecNumber evidence="2">2.7.7.7</ecNumber>
    </submittedName>
</protein>
<dbReference type="EC" id="2.7.7.7" evidence="2"/>
<dbReference type="GO" id="GO:0003887">
    <property type="term" value="F:DNA-directed DNA polymerase activity"/>
    <property type="evidence" value="ECO:0007669"/>
    <property type="project" value="UniProtKB-EC"/>
</dbReference>
<dbReference type="GO" id="GO:0004534">
    <property type="term" value="F:5'-3' RNA exonuclease activity"/>
    <property type="evidence" value="ECO:0007669"/>
    <property type="project" value="TreeGrafter"/>
</dbReference>
<dbReference type="PANTHER" id="PTHR42924">
    <property type="entry name" value="EXONUCLEASE"/>
    <property type="match status" value="1"/>
</dbReference>
<reference evidence="2" key="1">
    <citation type="submission" date="2016-10" db="EMBL/GenBank/DDBJ databases">
        <title>Sequence of Gallionella enrichment culture.</title>
        <authorList>
            <person name="Poehlein A."/>
            <person name="Muehling M."/>
            <person name="Daniel R."/>
        </authorList>
    </citation>
    <scope>NUCLEOTIDE SEQUENCE</scope>
</reference>
<organism evidence="2">
    <name type="scientific">mine drainage metagenome</name>
    <dbReference type="NCBI Taxonomy" id="410659"/>
    <lineage>
        <taxon>unclassified sequences</taxon>
        <taxon>metagenomes</taxon>
        <taxon>ecological metagenomes</taxon>
    </lineage>
</organism>